<comment type="caution">
    <text evidence="9">The sequence shown here is derived from an EMBL/GenBank/DDBJ whole genome shotgun (WGS) entry which is preliminary data.</text>
</comment>
<feature type="domain" description="ABC3 transporter permease C-terminal" evidence="7">
    <location>
        <begin position="294"/>
        <end position="411"/>
    </location>
</feature>
<feature type="transmembrane region" description="Helical" evidence="6">
    <location>
        <begin position="721"/>
        <end position="748"/>
    </location>
</feature>
<dbReference type="GO" id="GO:0022857">
    <property type="term" value="F:transmembrane transporter activity"/>
    <property type="evidence" value="ECO:0007669"/>
    <property type="project" value="TreeGrafter"/>
</dbReference>
<accession>A0A3E1YCP1</accession>
<dbReference type="InterPro" id="IPR003838">
    <property type="entry name" value="ABC3_permease_C"/>
</dbReference>
<feature type="transmembrane region" description="Helical" evidence="6">
    <location>
        <begin position="289"/>
        <end position="310"/>
    </location>
</feature>
<dbReference type="InterPro" id="IPR025857">
    <property type="entry name" value="MacB_PCD"/>
</dbReference>
<dbReference type="PANTHER" id="PTHR30572">
    <property type="entry name" value="MEMBRANE COMPONENT OF TRANSPORTER-RELATED"/>
    <property type="match status" value="1"/>
</dbReference>
<keyword evidence="5 6" id="KW-0472">Membrane</keyword>
<name>A0A3E1YCP1_9BACT</name>
<protein>
    <recommendedName>
        <fullName evidence="11">ABC transporter permease</fullName>
    </recommendedName>
</protein>
<dbReference type="OrthoDB" id="1451596at2"/>
<dbReference type="AlphaFoldDB" id="A0A3E1YCP1"/>
<reference evidence="9 10" key="1">
    <citation type="submission" date="2018-07" db="EMBL/GenBank/DDBJ databases">
        <title>Chitinophaga K2CV101002-2 sp. nov., isolated from a monsoon evergreen broad-leaved forest soil.</title>
        <authorList>
            <person name="Lv Y."/>
        </authorList>
    </citation>
    <scope>NUCLEOTIDE SEQUENCE [LARGE SCALE GENOMIC DNA]</scope>
    <source>
        <strain evidence="9 10">GDMCC 1.1288</strain>
    </source>
</reference>
<evidence type="ECO:0000256" key="1">
    <source>
        <dbReference type="ARBA" id="ARBA00004651"/>
    </source>
</evidence>
<dbReference type="Pfam" id="PF02687">
    <property type="entry name" value="FtsX"/>
    <property type="match status" value="2"/>
</dbReference>
<evidence type="ECO:0008006" key="11">
    <source>
        <dbReference type="Google" id="ProtNLM"/>
    </source>
</evidence>
<evidence type="ECO:0000259" key="7">
    <source>
        <dbReference type="Pfam" id="PF02687"/>
    </source>
</evidence>
<feature type="domain" description="ABC3 transporter permease C-terminal" evidence="7">
    <location>
        <begin position="680"/>
        <end position="793"/>
    </location>
</feature>
<feature type="transmembrane region" description="Helical" evidence="6">
    <location>
        <begin position="677"/>
        <end position="700"/>
    </location>
</feature>
<dbReference type="PANTHER" id="PTHR30572:SF18">
    <property type="entry name" value="ABC-TYPE MACROLIDE FAMILY EXPORT SYSTEM PERMEASE COMPONENT 2"/>
    <property type="match status" value="1"/>
</dbReference>
<dbReference type="Proteomes" id="UP000260644">
    <property type="component" value="Unassembled WGS sequence"/>
</dbReference>
<feature type="transmembrane region" description="Helical" evidence="6">
    <location>
        <begin position="763"/>
        <end position="783"/>
    </location>
</feature>
<dbReference type="EMBL" id="QPMM01000003">
    <property type="protein sequence ID" value="RFS24053.1"/>
    <property type="molecule type" value="Genomic_DNA"/>
</dbReference>
<dbReference type="Pfam" id="PF12704">
    <property type="entry name" value="MacB_PCD"/>
    <property type="match status" value="1"/>
</dbReference>
<feature type="transmembrane region" description="Helical" evidence="6">
    <location>
        <begin position="21"/>
        <end position="43"/>
    </location>
</feature>
<evidence type="ECO:0000256" key="5">
    <source>
        <dbReference type="ARBA" id="ARBA00023136"/>
    </source>
</evidence>
<feature type="transmembrane region" description="Helical" evidence="6">
    <location>
        <begin position="335"/>
        <end position="364"/>
    </location>
</feature>
<evidence type="ECO:0000256" key="2">
    <source>
        <dbReference type="ARBA" id="ARBA00022475"/>
    </source>
</evidence>
<dbReference type="InterPro" id="IPR050250">
    <property type="entry name" value="Macrolide_Exporter_MacB"/>
</dbReference>
<feature type="domain" description="MacB-like periplasmic core" evidence="8">
    <location>
        <begin position="20"/>
        <end position="249"/>
    </location>
</feature>
<keyword evidence="3 6" id="KW-0812">Transmembrane</keyword>
<keyword evidence="4 6" id="KW-1133">Transmembrane helix</keyword>
<keyword evidence="2" id="KW-1003">Cell membrane</keyword>
<sequence>MFRNYLLVAIRNIRRNKIFSLINVLGLVIGIAASTFMFVLIYYELTYDKDQADKSRIFRVNTSFAINDAAPIGGVCFPLVQAVKEEVPEIEIAAPVFSNHITRRITVDGKNFKNQKLASFAFIDEDYFKLIKYEWLLGSPASSLNDPFSIVLTKSQATEYFPNLSIDKISGKQIILDDTIPVTVTGIVADLKGHSDFSFTQFLPLKISQTAPFKNFFHIDSWGNLSSSNTLMVKLRSESDTLKVRLALNAIQAVHTPKDEVRTMGLEPFKNIHFTPYNTFNRTASISSLLTVATVAGLLLLLAIINFINLTTAKASSRARETGIRKSLGSTKKQLIWYYLIETAILTFIAAIIALLLLPVLVQLFKGFLPQDFLIEDCYKVEVILFLLGVSTLTTIIAGIYPAVVVARYQPVEVLKSQVIQSGGGSWIRKTLIVSQFTVAQCFIIGALLVSKQINFAINRDPGFSKDAVLVINTPDRSNPLHLRQQLMERINTLPGVQTVSLGAIAPLASGAMFYTISYTNESGDQSILTEMRFGDSLYLPLYKLKLLAGRNITTSESTTEWVANEQMVKAMGLRSPDEAIGKLVNGHPIVGVVGDFNTYSAQSPIRPLLLGNNLKESKNIHILLQQSGNRAVVWKQAIEKMEGLWKNIYPKSEFEYSFLDQAIENMYYADKQVNTLLNFSAILAMLISSIGLLGLVIFTTNKRTREIGIRKVLGASVWQVTHLLTLEFIKLVAIAFVFSIPLAWWYMNKWLSAYAYRTEMSWWVFVLGGIIMIILALITISFKTIRAATGNPVTALKTE</sequence>
<evidence type="ECO:0000256" key="3">
    <source>
        <dbReference type="ARBA" id="ARBA00022692"/>
    </source>
</evidence>
<evidence type="ECO:0000256" key="4">
    <source>
        <dbReference type="ARBA" id="ARBA00022989"/>
    </source>
</evidence>
<evidence type="ECO:0000259" key="8">
    <source>
        <dbReference type="Pfam" id="PF12704"/>
    </source>
</evidence>
<organism evidence="9 10">
    <name type="scientific">Chitinophaga silvatica</name>
    <dbReference type="NCBI Taxonomy" id="2282649"/>
    <lineage>
        <taxon>Bacteria</taxon>
        <taxon>Pseudomonadati</taxon>
        <taxon>Bacteroidota</taxon>
        <taxon>Chitinophagia</taxon>
        <taxon>Chitinophagales</taxon>
        <taxon>Chitinophagaceae</taxon>
        <taxon>Chitinophaga</taxon>
    </lineage>
</organism>
<feature type="transmembrane region" description="Helical" evidence="6">
    <location>
        <begin position="384"/>
        <end position="406"/>
    </location>
</feature>
<gene>
    <name evidence="9" type="ORF">DVR12_09220</name>
</gene>
<dbReference type="GO" id="GO:0005886">
    <property type="term" value="C:plasma membrane"/>
    <property type="evidence" value="ECO:0007669"/>
    <property type="project" value="UniProtKB-SubCell"/>
</dbReference>
<evidence type="ECO:0000256" key="6">
    <source>
        <dbReference type="SAM" id="Phobius"/>
    </source>
</evidence>
<comment type="subcellular location">
    <subcellularLocation>
        <location evidence="1">Cell membrane</location>
        <topology evidence="1">Multi-pass membrane protein</topology>
    </subcellularLocation>
</comment>
<keyword evidence="10" id="KW-1185">Reference proteome</keyword>
<proteinExistence type="predicted"/>
<evidence type="ECO:0000313" key="9">
    <source>
        <dbReference type="EMBL" id="RFS24053.1"/>
    </source>
</evidence>
<evidence type="ECO:0000313" key="10">
    <source>
        <dbReference type="Proteomes" id="UP000260644"/>
    </source>
</evidence>
<dbReference type="RefSeq" id="WP_116975375.1">
    <property type="nucleotide sequence ID" value="NZ_QPMM01000003.1"/>
</dbReference>